<evidence type="ECO:0000313" key="1">
    <source>
        <dbReference type="EMBL" id="GIN64049.1"/>
    </source>
</evidence>
<organism evidence="1 2">
    <name type="scientific">Robertmurraya siralis</name>
    <dbReference type="NCBI Taxonomy" id="77777"/>
    <lineage>
        <taxon>Bacteria</taxon>
        <taxon>Bacillati</taxon>
        <taxon>Bacillota</taxon>
        <taxon>Bacilli</taxon>
        <taxon>Bacillales</taxon>
        <taxon>Bacillaceae</taxon>
        <taxon>Robertmurraya</taxon>
    </lineage>
</organism>
<comment type="caution">
    <text evidence="1">The sequence shown here is derived from an EMBL/GenBank/DDBJ whole genome shotgun (WGS) entry which is preliminary data.</text>
</comment>
<dbReference type="Pfam" id="PF14070">
    <property type="entry name" value="YjfB_motility"/>
    <property type="match status" value="1"/>
</dbReference>
<dbReference type="RefSeq" id="WP_137743562.1">
    <property type="nucleotide sequence ID" value="NZ_BORC01000010.1"/>
</dbReference>
<dbReference type="OrthoDB" id="1924973at2"/>
<reference evidence="1" key="1">
    <citation type="submission" date="2021-03" db="EMBL/GenBank/DDBJ databases">
        <title>Antimicrobial resistance genes in bacteria isolated from Japanese honey, and their potential for conferring macrolide and lincosamide resistance in the American foulbrood pathogen Paenibacillus larvae.</title>
        <authorList>
            <person name="Okamoto M."/>
            <person name="Kumagai M."/>
            <person name="Kanamori H."/>
            <person name="Takamatsu D."/>
        </authorList>
    </citation>
    <scope>NUCLEOTIDE SEQUENCE</scope>
    <source>
        <strain evidence="1">J27TS8</strain>
    </source>
</reference>
<dbReference type="Proteomes" id="UP000682111">
    <property type="component" value="Unassembled WGS sequence"/>
</dbReference>
<dbReference type="EMBL" id="BORC01000010">
    <property type="protein sequence ID" value="GIN64049.1"/>
    <property type="molecule type" value="Genomic_DNA"/>
</dbReference>
<dbReference type="AlphaFoldDB" id="A0A919WLZ3"/>
<sequence>MDVARLSMALSQGQASQQASIALLKKTMDMAEGNATDFINQMMDSVDVQALQHAAQPHLGGNIDIKG</sequence>
<name>A0A919WLZ3_9BACI</name>
<protein>
    <recommendedName>
        <fullName evidence="3">Motility protein</fullName>
    </recommendedName>
</protein>
<evidence type="ECO:0000313" key="2">
    <source>
        <dbReference type="Proteomes" id="UP000682111"/>
    </source>
</evidence>
<keyword evidence="2" id="KW-1185">Reference proteome</keyword>
<accession>A0A919WLZ3</accession>
<dbReference type="InterPro" id="IPR025906">
    <property type="entry name" value="YjfB_motility"/>
</dbReference>
<proteinExistence type="predicted"/>
<gene>
    <name evidence="1" type="ORF">J27TS8_40420</name>
</gene>
<evidence type="ECO:0008006" key="3">
    <source>
        <dbReference type="Google" id="ProtNLM"/>
    </source>
</evidence>